<evidence type="ECO:0000256" key="2">
    <source>
        <dbReference type="SAM" id="Phobius"/>
    </source>
</evidence>
<reference evidence="3 4" key="1">
    <citation type="submission" date="2015-07" db="EMBL/GenBank/DDBJ databases">
        <title>High-quality genome of monoxenous trypanosomatid Leptomonas pyrrhocoris.</title>
        <authorList>
            <person name="Flegontov P."/>
            <person name="Butenko A."/>
            <person name="Firsov S."/>
            <person name="Vlcek C."/>
            <person name="Logacheva M.D."/>
            <person name="Field M."/>
            <person name="Filatov D."/>
            <person name="Flegontova O."/>
            <person name="Gerasimov E."/>
            <person name="Jackson A.P."/>
            <person name="Kelly S."/>
            <person name="Opperdoes F."/>
            <person name="O'Reilly A."/>
            <person name="Votypka J."/>
            <person name="Yurchenko V."/>
            <person name="Lukes J."/>
        </authorList>
    </citation>
    <scope>NUCLEOTIDE SEQUENCE [LARGE SCALE GENOMIC DNA]</scope>
    <source>
        <strain evidence="3">H10</strain>
    </source>
</reference>
<evidence type="ECO:0000313" key="3">
    <source>
        <dbReference type="EMBL" id="KPA73594.1"/>
    </source>
</evidence>
<feature type="region of interest" description="Disordered" evidence="1">
    <location>
        <begin position="1"/>
        <end position="23"/>
    </location>
</feature>
<dbReference type="EMBL" id="LGTL01000034">
    <property type="protein sequence ID" value="KPA73594.1"/>
    <property type="molecule type" value="Genomic_DNA"/>
</dbReference>
<proteinExistence type="predicted"/>
<dbReference type="AlphaFoldDB" id="A0A0N0VCR2"/>
<gene>
    <name evidence="3" type="ORF">ABB37_09726</name>
</gene>
<sequence>MFEGGRKVDAAHTQIRTATSTPKSAKQYLVIKKKMSLPLVQYGSSGVSSAIRRRGAAAAVEAAAVMCNSSGQSGLSSRLPRPRLHQRRSYATEPGHAASRSSSADAEHVFTSTFGSSLTAATTASSVDDAPHHQQVEALFAQQFDVSAAGVHHGRPLRRHYEQQQQYGAFSAAGHPTAFPIPASSFVDSTASKDKSKVTGRWGGLWRLLTGGRYAGVPTRTNAPHQHHGGVHRTRRGAAVKGGAAAAPATSVPAYNTHTGAFTAAPPAAGHVHASPPPPPPPALQRYWRSYHLWQSVHQHVQNEGNVLEGIRAQMRSLKTAQQAELRAQLRSTTRWTVFVVMPLLTVLWGYIFLDSLWYRSEVLQLRMVNYDAVLAELEAASETGRKAWRGQKGGAPNNNKSIRID</sequence>
<feature type="compositionally biased region" description="Basic and acidic residues" evidence="1">
    <location>
        <begin position="1"/>
        <end position="10"/>
    </location>
</feature>
<protein>
    <recommendedName>
        <fullName evidence="5">Transmembrane protein</fullName>
    </recommendedName>
</protein>
<dbReference type="RefSeq" id="XP_015652033.1">
    <property type="nucleotide sequence ID" value="XM_015809358.1"/>
</dbReference>
<dbReference type="OMA" id="RERTEWK"/>
<dbReference type="VEuPathDB" id="TriTrypDB:LpyrH10_34_0290"/>
<feature type="region of interest" description="Disordered" evidence="1">
    <location>
        <begin position="70"/>
        <end position="104"/>
    </location>
</feature>
<dbReference type="OrthoDB" id="264739at2759"/>
<keyword evidence="2" id="KW-0812">Transmembrane</keyword>
<evidence type="ECO:0008006" key="5">
    <source>
        <dbReference type="Google" id="ProtNLM"/>
    </source>
</evidence>
<keyword evidence="2" id="KW-0472">Membrane</keyword>
<feature type="compositionally biased region" description="Polar residues" evidence="1">
    <location>
        <begin position="14"/>
        <end position="23"/>
    </location>
</feature>
<name>A0A0N0VCR2_LEPPY</name>
<comment type="caution">
    <text evidence="3">The sequence shown here is derived from an EMBL/GenBank/DDBJ whole genome shotgun (WGS) entry which is preliminary data.</text>
</comment>
<keyword evidence="4" id="KW-1185">Reference proteome</keyword>
<dbReference type="Proteomes" id="UP000037923">
    <property type="component" value="Unassembled WGS sequence"/>
</dbReference>
<feature type="transmembrane region" description="Helical" evidence="2">
    <location>
        <begin position="336"/>
        <end position="358"/>
    </location>
</feature>
<keyword evidence="2" id="KW-1133">Transmembrane helix</keyword>
<organism evidence="3 4">
    <name type="scientific">Leptomonas pyrrhocoris</name>
    <name type="common">Firebug parasite</name>
    <dbReference type="NCBI Taxonomy" id="157538"/>
    <lineage>
        <taxon>Eukaryota</taxon>
        <taxon>Discoba</taxon>
        <taxon>Euglenozoa</taxon>
        <taxon>Kinetoplastea</taxon>
        <taxon>Metakinetoplastina</taxon>
        <taxon>Trypanosomatida</taxon>
        <taxon>Trypanosomatidae</taxon>
        <taxon>Leishmaniinae</taxon>
        <taxon>Leptomonas</taxon>
    </lineage>
</organism>
<accession>A0A0N0VCR2</accession>
<evidence type="ECO:0000256" key="1">
    <source>
        <dbReference type="SAM" id="MobiDB-lite"/>
    </source>
</evidence>
<evidence type="ECO:0000313" key="4">
    <source>
        <dbReference type="Proteomes" id="UP000037923"/>
    </source>
</evidence>
<dbReference type="GeneID" id="26910009"/>